<keyword evidence="1" id="KW-0472">Membrane</keyword>
<proteinExistence type="predicted"/>
<keyword evidence="1" id="KW-1133">Transmembrane helix</keyword>
<sequence>MTTSHNDAEEVYFPKRGPTSNTGVILGLLCLVHVPSSWTHTACGILSARFPSTKSFSVFILFYYFLFSFISFFFLFIFIFLILHFAEPGFSGFIHQT</sequence>
<dbReference type="Proteomes" id="UP000184304">
    <property type="component" value="Unassembled WGS sequence"/>
</dbReference>
<accession>A0A1L9NJB6</accession>
<dbReference type="EMBL" id="KV878177">
    <property type="protein sequence ID" value="OJI89313.1"/>
    <property type="molecule type" value="Genomic_DNA"/>
</dbReference>
<dbReference type="VEuPathDB" id="FungiDB:ASPTUDRAFT_316872"/>
<feature type="transmembrane region" description="Helical" evidence="1">
    <location>
        <begin position="58"/>
        <end position="83"/>
    </location>
</feature>
<organism evidence="2 3">
    <name type="scientific">Aspergillus tubingensis (strain CBS 134.48)</name>
    <dbReference type="NCBI Taxonomy" id="767770"/>
    <lineage>
        <taxon>Eukaryota</taxon>
        <taxon>Fungi</taxon>
        <taxon>Dikarya</taxon>
        <taxon>Ascomycota</taxon>
        <taxon>Pezizomycotina</taxon>
        <taxon>Eurotiomycetes</taxon>
        <taxon>Eurotiomycetidae</taxon>
        <taxon>Eurotiales</taxon>
        <taxon>Aspergillaceae</taxon>
        <taxon>Aspergillus</taxon>
        <taxon>Aspergillus subgen. Circumdati</taxon>
    </lineage>
</organism>
<keyword evidence="3" id="KW-1185">Reference proteome</keyword>
<protein>
    <submittedName>
        <fullName evidence="2">Uncharacterized protein</fullName>
    </submittedName>
</protein>
<feature type="transmembrane region" description="Helical" evidence="1">
    <location>
        <begin position="24"/>
        <end position="46"/>
    </location>
</feature>
<dbReference type="AlphaFoldDB" id="A0A1L9NJB6"/>
<keyword evidence="1" id="KW-0812">Transmembrane</keyword>
<reference evidence="3" key="1">
    <citation type="journal article" date="2017" name="Genome Biol.">
        <title>Comparative genomics reveals high biological diversity and specific adaptations in the industrially and medically important fungal genus Aspergillus.</title>
        <authorList>
            <person name="de Vries R.P."/>
            <person name="Riley R."/>
            <person name="Wiebenga A."/>
            <person name="Aguilar-Osorio G."/>
            <person name="Amillis S."/>
            <person name="Uchima C.A."/>
            <person name="Anderluh G."/>
            <person name="Asadollahi M."/>
            <person name="Askin M."/>
            <person name="Barry K."/>
            <person name="Battaglia E."/>
            <person name="Bayram O."/>
            <person name="Benocci T."/>
            <person name="Braus-Stromeyer S.A."/>
            <person name="Caldana C."/>
            <person name="Canovas D."/>
            <person name="Cerqueira G.C."/>
            <person name="Chen F."/>
            <person name="Chen W."/>
            <person name="Choi C."/>
            <person name="Clum A."/>
            <person name="Dos Santos R.A."/>
            <person name="Damasio A.R."/>
            <person name="Diallinas G."/>
            <person name="Emri T."/>
            <person name="Fekete E."/>
            <person name="Flipphi M."/>
            <person name="Freyberg S."/>
            <person name="Gallo A."/>
            <person name="Gournas C."/>
            <person name="Habgood R."/>
            <person name="Hainaut M."/>
            <person name="Harispe M.L."/>
            <person name="Henrissat B."/>
            <person name="Hilden K.S."/>
            <person name="Hope R."/>
            <person name="Hossain A."/>
            <person name="Karabika E."/>
            <person name="Karaffa L."/>
            <person name="Karanyi Z."/>
            <person name="Krasevec N."/>
            <person name="Kuo A."/>
            <person name="Kusch H."/>
            <person name="LaButti K."/>
            <person name="Lagendijk E.L."/>
            <person name="Lapidus A."/>
            <person name="Levasseur A."/>
            <person name="Lindquist E."/>
            <person name="Lipzen A."/>
            <person name="Logrieco A.F."/>
            <person name="MacCabe A."/>
            <person name="Maekelae M.R."/>
            <person name="Malavazi I."/>
            <person name="Melin P."/>
            <person name="Meyer V."/>
            <person name="Mielnichuk N."/>
            <person name="Miskei M."/>
            <person name="Molnar A.P."/>
            <person name="Mule G."/>
            <person name="Ngan C.Y."/>
            <person name="Orejas M."/>
            <person name="Orosz E."/>
            <person name="Ouedraogo J.P."/>
            <person name="Overkamp K.M."/>
            <person name="Park H.-S."/>
            <person name="Perrone G."/>
            <person name="Piumi F."/>
            <person name="Punt P.J."/>
            <person name="Ram A.F."/>
            <person name="Ramon A."/>
            <person name="Rauscher S."/>
            <person name="Record E."/>
            <person name="Riano-Pachon D.M."/>
            <person name="Robert V."/>
            <person name="Roehrig J."/>
            <person name="Ruller R."/>
            <person name="Salamov A."/>
            <person name="Salih N.S."/>
            <person name="Samson R.A."/>
            <person name="Sandor E."/>
            <person name="Sanguinetti M."/>
            <person name="Schuetze T."/>
            <person name="Sepcic K."/>
            <person name="Shelest E."/>
            <person name="Sherlock G."/>
            <person name="Sophianopoulou V."/>
            <person name="Squina F.M."/>
            <person name="Sun H."/>
            <person name="Susca A."/>
            <person name="Todd R.B."/>
            <person name="Tsang A."/>
            <person name="Unkles S.E."/>
            <person name="van de Wiele N."/>
            <person name="van Rossen-Uffink D."/>
            <person name="Oliveira J.V."/>
            <person name="Vesth T.C."/>
            <person name="Visser J."/>
            <person name="Yu J.-H."/>
            <person name="Zhou M."/>
            <person name="Andersen M.R."/>
            <person name="Archer D.B."/>
            <person name="Baker S.E."/>
            <person name="Benoit I."/>
            <person name="Brakhage A.A."/>
            <person name="Braus G.H."/>
            <person name="Fischer R."/>
            <person name="Frisvad J.C."/>
            <person name="Goldman G.H."/>
            <person name="Houbraken J."/>
            <person name="Oakley B."/>
            <person name="Pocsi I."/>
            <person name="Scazzocchio C."/>
            <person name="Seiboth B."/>
            <person name="vanKuyk P.A."/>
            <person name="Wortman J."/>
            <person name="Dyer P.S."/>
            <person name="Grigoriev I.V."/>
        </authorList>
    </citation>
    <scope>NUCLEOTIDE SEQUENCE [LARGE SCALE GENOMIC DNA]</scope>
    <source>
        <strain evidence="3">CBS 134.48</strain>
    </source>
</reference>
<gene>
    <name evidence="2" type="ORF">ASPTUDRAFT_316872</name>
</gene>
<name>A0A1L9NJB6_ASPTC</name>
<evidence type="ECO:0000313" key="3">
    <source>
        <dbReference type="Proteomes" id="UP000184304"/>
    </source>
</evidence>
<evidence type="ECO:0000256" key="1">
    <source>
        <dbReference type="SAM" id="Phobius"/>
    </source>
</evidence>
<evidence type="ECO:0000313" key="2">
    <source>
        <dbReference type="EMBL" id="OJI89313.1"/>
    </source>
</evidence>